<protein>
    <submittedName>
        <fullName evidence="1">Uncharacterized protein</fullName>
    </submittedName>
</protein>
<gene>
    <name evidence="1" type="ORF">Pint_15286</name>
</gene>
<proteinExistence type="predicted"/>
<evidence type="ECO:0000313" key="1">
    <source>
        <dbReference type="EMBL" id="KAJ0047903.1"/>
    </source>
</evidence>
<sequence>MEVWLSWVLGFLPILGWMLWWWNDLWYAAPLKFRYSGTGTRLPPGYMGFPFLGEMISFLWYFKVLRRPDDFINSKRRKYGDGVGMYRTHLFGSPSIIACFPSINKFVFRSDANFILKWPNIDLMGSTSLVAVHGKAHTRLRSFVINAINRPDALRCITEMVQPRMVAALQSWAQKGRLKMYDEAKKVTFENIGKLFVSFEPGPLLETMDKLFYGLLGGVRAQPFNFPGTAYHHAIQCRKKLDAIFRVELEKKKKKKNENRVETTNDLMDGLMQIEDEEGKRLSDQEVVDNIVSFVVAGYESTALASMWALYYLAKYPNVLEKLREENMAIRKKKKGDYITIEDVSKLKYTTKVVEETIRMANIAAISFRLATQEVEYEGYKIPKNWKVILWLRYLHTDPENFDDPTCFNPDRWNKPARPGSYQVFGTGARTCPGNTLSRLQIALFLHHLSVGYKWELKNPDAKIIYLSHPRPVDGVEIINFREF</sequence>
<name>A0ACC0ZA16_9ROSI</name>
<dbReference type="Proteomes" id="UP001163603">
    <property type="component" value="Chromosome 2"/>
</dbReference>
<reference evidence="2" key="1">
    <citation type="journal article" date="2023" name="G3 (Bethesda)">
        <title>Genome assembly and association tests identify interacting loci associated with vigor, precocity, and sex in interspecific pistachio rootstocks.</title>
        <authorList>
            <person name="Palmer W."/>
            <person name="Jacygrad E."/>
            <person name="Sagayaradj S."/>
            <person name="Cavanaugh K."/>
            <person name="Han R."/>
            <person name="Bertier L."/>
            <person name="Beede B."/>
            <person name="Kafkas S."/>
            <person name="Golino D."/>
            <person name="Preece J."/>
            <person name="Michelmore R."/>
        </authorList>
    </citation>
    <scope>NUCLEOTIDE SEQUENCE [LARGE SCALE GENOMIC DNA]</scope>
</reference>
<accession>A0ACC0ZA16</accession>
<organism evidence="1 2">
    <name type="scientific">Pistacia integerrima</name>
    <dbReference type="NCBI Taxonomy" id="434235"/>
    <lineage>
        <taxon>Eukaryota</taxon>
        <taxon>Viridiplantae</taxon>
        <taxon>Streptophyta</taxon>
        <taxon>Embryophyta</taxon>
        <taxon>Tracheophyta</taxon>
        <taxon>Spermatophyta</taxon>
        <taxon>Magnoliopsida</taxon>
        <taxon>eudicotyledons</taxon>
        <taxon>Gunneridae</taxon>
        <taxon>Pentapetalae</taxon>
        <taxon>rosids</taxon>
        <taxon>malvids</taxon>
        <taxon>Sapindales</taxon>
        <taxon>Anacardiaceae</taxon>
        <taxon>Pistacia</taxon>
    </lineage>
</organism>
<comment type="caution">
    <text evidence="1">The sequence shown here is derived from an EMBL/GenBank/DDBJ whole genome shotgun (WGS) entry which is preliminary data.</text>
</comment>
<evidence type="ECO:0000313" key="2">
    <source>
        <dbReference type="Proteomes" id="UP001163603"/>
    </source>
</evidence>
<dbReference type="EMBL" id="CM047737">
    <property type="protein sequence ID" value="KAJ0047903.1"/>
    <property type="molecule type" value="Genomic_DNA"/>
</dbReference>
<keyword evidence="2" id="KW-1185">Reference proteome</keyword>